<proteinExistence type="predicted"/>
<keyword evidence="2" id="KW-1185">Reference proteome</keyword>
<sequence length="42" mass="4723">MEHRRTHAVAAALNGDHARFSGEPSRVYQRTAQVVSTVGRRF</sequence>
<dbReference type="AlphaFoldDB" id="A0A402CL46"/>
<evidence type="ECO:0000313" key="2">
    <source>
        <dbReference type="Proteomes" id="UP000287519"/>
    </source>
</evidence>
<reference evidence="1 2" key="1">
    <citation type="submission" date="2018-11" db="EMBL/GenBank/DDBJ databases">
        <title>Microbial catabolism of amino acid.</title>
        <authorList>
            <person name="Hibi M."/>
            <person name="Ogawa J."/>
        </authorList>
    </citation>
    <scope>NUCLEOTIDE SEQUENCE [LARGE SCALE GENOMIC DNA]</scope>
    <source>
        <strain evidence="1 2">C31-06</strain>
    </source>
</reference>
<evidence type="ECO:0000313" key="1">
    <source>
        <dbReference type="EMBL" id="GCE44265.1"/>
    </source>
</evidence>
<name>A0A402CL46_RHOWR</name>
<organism evidence="1 2">
    <name type="scientific">Rhodococcus wratislaviensis</name>
    <name type="common">Tsukamurella wratislaviensis</name>
    <dbReference type="NCBI Taxonomy" id="44752"/>
    <lineage>
        <taxon>Bacteria</taxon>
        <taxon>Bacillati</taxon>
        <taxon>Actinomycetota</taxon>
        <taxon>Actinomycetes</taxon>
        <taxon>Mycobacteriales</taxon>
        <taxon>Nocardiaceae</taxon>
        <taxon>Rhodococcus</taxon>
    </lineage>
</organism>
<protein>
    <submittedName>
        <fullName evidence="1">Uncharacterized protein</fullName>
    </submittedName>
</protein>
<comment type="caution">
    <text evidence="1">The sequence shown here is derived from an EMBL/GenBank/DDBJ whole genome shotgun (WGS) entry which is preliminary data.</text>
</comment>
<gene>
    <name evidence="1" type="ORF">Rhow_008686</name>
</gene>
<dbReference type="Proteomes" id="UP000287519">
    <property type="component" value="Unassembled WGS sequence"/>
</dbReference>
<dbReference type="EMBL" id="BHYM01000090">
    <property type="protein sequence ID" value="GCE44265.1"/>
    <property type="molecule type" value="Genomic_DNA"/>
</dbReference>
<accession>A0A402CL46</accession>